<protein>
    <submittedName>
        <fullName evidence="1">Uncharacterized protein</fullName>
    </submittedName>
</protein>
<dbReference type="Proteomes" id="UP001234297">
    <property type="component" value="Chromosome 10"/>
</dbReference>
<sequence>MKKFLTVAITDMPTMSQQLQKKLSENPSGPGELDLLSSRDVSLEVAKNFLNPGGVSLEVAKNFLNPGLQSGFEKLELLVKDELGITFNMDVPHRSHQIFEGAVTNPHFLKLEGNVSCSYGRAIGQ</sequence>
<accession>A0ACC2KMC8</accession>
<organism evidence="1 2">
    <name type="scientific">Persea americana</name>
    <name type="common">Avocado</name>
    <dbReference type="NCBI Taxonomy" id="3435"/>
    <lineage>
        <taxon>Eukaryota</taxon>
        <taxon>Viridiplantae</taxon>
        <taxon>Streptophyta</taxon>
        <taxon>Embryophyta</taxon>
        <taxon>Tracheophyta</taxon>
        <taxon>Spermatophyta</taxon>
        <taxon>Magnoliopsida</taxon>
        <taxon>Magnoliidae</taxon>
        <taxon>Laurales</taxon>
        <taxon>Lauraceae</taxon>
        <taxon>Persea</taxon>
    </lineage>
</organism>
<keyword evidence="2" id="KW-1185">Reference proteome</keyword>
<proteinExistence type="predicted"/>
<comment type="caution">
    <text evidence="1">The sequence shown here is derived from an EMBL/GenBank/DDBJ whole genome shotgun (WGS) entry which is preliminary data.</text>
</comment>
<name>A0ACC2KMC8_PERAE</name>
<evidence type="ECO:0000313" key="2">
    <source>
        <dbReference type="Proteomes" id="UP001234297"/>
    </source>
</evidence>
<gene>
    <name evidence="1" type="ORF">MRB53_030828</name>
</gene>
<reference evidence="1 2" key="1">
    <citation type="journal article" date="2022" name="Hortic Res">
        <title>A haplotype resolved chromosomal level avocado genome allows analysis of novel avocado genes.</title>
        <authorList>
            <person name="Nath O."/>
            <person name="Fletcher S.J."/>
            <person name="Hayward A."/>
            <person name="Shaw L.M."/>
            <person name="Masouleh A.K."/>
            <person name="Furtado A."/>
            <person name="Henry R.J."/>
            <person name="Mitter N."/>
        </authorList>
    </citation>
    <scope>NUCLEOTIDE SEQUENCE [LARGE SCALE GENOMIC DNA]</scope>
    <source>
        <strain evidence="2">cv. Hass</strain>
    </source>
</reference>
<evidence type="ECO:0000313" key="1">
    <source>
        <dbReference type="EMBL" id="KAJ8622299.1"/>
    </source>
</evidence>
<dbReference type="EMBL" id="CM056818">
    <property type="protein sequence ID" value="KAJ8622299.1"/>
    <property type="molecule type" value="Genomic_DNA"/>
</dbReference>